<sequence length="404" mass="45332">MRKTNRLTITIMSVLILANSSITASPFVYAEQNEVSGKKTMKSEISQANISGEHSDVKQTNIPNDQNVKKATEAVKLLFDEIGAKTSNTQAKINEVKLQVMELTESVQKTKLFEKIVQAQEMYDSKQTKMTNSKEKNGQKEFDEKTPSCTIDPYIYGNVYMTGAYEGEINQFKLIVGDKEYTPGFTLLPNNQFKLYIGKKIPPSIFSVTVKIFDKKGKETSSQNVSVQAPKLTINNYTLGENYVKGEFIGDVAKFKLRVGTTGSTKEYTPGFRRLANNQFEVYAKDKILRGSKRVVLVALNSEGDLLKSGLVRVQSPYLDINDYKLGNEYITGTYAGAVKKFKLVVDGKEYFPGFKLLKDNQFEVYAKNKVSALTKSITLISLDEQEKEIVSKQVVFIDSTNKD</sequence>
<dbReference type="Proteomes" id="UP000352698">
    <property type="component" value="Unassembled WGS sequence"/>
</dbReference>
<dbReference type="InterPro" id="IPR046746">
    <property type="entry name" value="Big_15"/>
</dbReference>
<comment type="caution">
    <text evidence="1">The sequence shown here is derived from an EMBL/GenBank/DDBJ whole genome shotgun (WGS) entry which is preliminary data.</text>
</comment>
<dbReference type="EMBL" id="CABEEP010000001">
    <property type="protein sequence ID" value="VTQ68628.1"/>
    <property type="molecule type" value="Genomic_DNA"/>
</dbReference>
<evidence type="ECO:0000313" key="1">
    <source>
        <dbReference type="EMBL" id="VTQ68628.1"/>
    </source>
</evidence>
<name>A0A7Z9DJ85_ENTHR</name>
<dbReference type="RefSeq" id="WP_010737078.1">
    <property type="nucleotide sequence ID" value="NZ_CAACXU010000005.1"/>
</dbReference>
<organism evidence="1 2">
    <name type="scientific">Enterococcus hirae</name>
    <dbReference type="NCBI Taxonomy" id="1354"/>
    <lineage>
        <taxon>Bacteria</taxon>
        <taxon>Bacillati</taxon>
        <taxon>Bacillota</taxon>
        <taxon>Bacilli</taxon>
        <taxon>Lactobacillales</taxon>
        <taxon>Enterococcaceae</taxon>
        <taxon>Enterococcus</taxon>
    </lineage>
</organism>
<evidence type="ECO:0000313" key="2">
    <source>
        <dbReference type="Proteomes" id="UP000352698"/>
    </source>
</evidence>
<dbReference type="Pfam" id="PF20622">
    <property type="entry name" value="Big_15"/>
    <property type="match status" value="3"/>
</dbReference>
<proteinExistence type="predicted"/>
<gene>
    <name evidence="1" type="ORF">NCTC12204_02361</name>
</gene>
<reference evidence="1 2" key="1">
    <citation type="submission" date="2019-05" db="EMBL/GenBank/DDBJ databases">
        <authorList>
            <consortium name="Pathogen Informatics"/>
        </authorList>
    </citation>
    <scope>NUCLEOTIDE SEQUENCE [LARGE SCALE GENOMIC DNA]</scope>
    <source>
        <strain evidence="1 2">NCTC12204</strain>
    </source>
</reference>
<keyword evidence="1" id="KW-0449">Lipoprotein</keyword>
<accession>A0A7Z9DJ85</accession>
<protein>
    <submittedName>
        <fullName evidence="1">Lipoprotein</fullName>
    </submittedName>
</protein>
<dbReference type="AlphaFoldDB" id="A0A7Z9DJ85"/>